<dbReference type="AlphaFoldDB" id="A0A1M2VSA6"/>
<dbReference type="PANTHER" id="PTHR24287">
    <property type="entry name" value="P450, PUTATIVE (EUROFUNG)-RELATED"/>
    <property type="match status" value="1"/>
</dbReference>
<proteinExistence type="inferred from homology"/>
<evidence type="ECO:0000256" key="5">
    <source>
        <dbReference type="ARBA" id="ARBA00023002"/>
    </source>
</evidence>
<evidence type="ECO:0000313" key="12">
    <source>
        <dbReference type="Proteomes" id="UP000184267"/>
    </source>
</evidence>
<evidence type="ECO:0000256" key="2">
    <source>
        <dbReference type="ARBA" id="ARBA00010617"/>
    </source>
</evidence>
<dbReference type="InterPro" id="IPR017972">
    <property type="entry name" value="Cyt_P450_CS"/>
</dbReference>
<name>A0A1M2VSA6_TRAPU</name>
<evidence type="ECO:0000256" key="1">
    <source>
        <dbReference type="ARBA" id="ARBA00001971"/>
    </source>
</evidence>
<keyword evidence="5 9" id="KW-0560">Oxidoreductase</keyword>
<keyword evidence="6 8" id="KW-0408">Iron</keyword>
<feature type="binding site" description="axial binding residue" evidence="8">
    <location>
        <position position="531"/>
    </location>
    <ligand>
        <name>heme</name>
        <dbReference type="ChEBI" id="CHEBI:30413"/>
    </ligand>
    <ligandPart>
        <name>Fe</name>
        <dbReference type="ChEBI" id="CHEBI:18248"/>
    </ligandPart>
</feature>
<dbReference type="Pfam" id="PF00067">
    <property type="entry name" value="p450"/>
    <property type="match status" value="1"/>
</dbReference>
<evidence type="ECO:0000256" key="9">
    <source>
        <dbReference type="RuleBase" id="RU000461"/>
    </source>
</evidence>
<evidence type="ECO:0000256" key="4">
    <source>
        <dbReference type="ARBA" id="ARBA00022723"/>
    </source>
</evidence>
<dbReference type="GO" id="GO:0004497">
    <property type="term" value="F:monooxygenase activity"/>
    <property type="evidence" value="ECO:0007669"/>
    <property type="project" value="UniProtKB-KW"/>
</dbReference>
<sequence>MKPSPGIPFLIRYILVCCAPPLAVYCTKRVLSATTNIVLSTWFWVVTALLSGPVLYSLHVWRKFRGFHLRAAALGAVMPIELHGEEFGNKDVLRGILEAFITGYPSDMFDMGAERCGSLFQYSIFWDLSYGTTDPNVVKVRILPATRTRSSVITCCALHQTVLATDFANYEKGEIFHHITNSLFGTGVFNADGDLWKFHRSMSRPFFSRERISHFELFDRHAETAINKIKERMRSGVALDFQDLISRFTLDSATEFLFGSCVHSLNSSLPYPRGLSPYAGKTEQSPSERFAYAFGKVQHIVAERPRLGWVWPMKEIFKTSTDEYMEIVDGFIEPILKDALRKKEQRSKEDRFLDEKESQENETLLDHLVKQTSDPAILHDETLNILLAGRDTTAAALTFGVYLLCQHPDIFKRLRDEIIEHVGLTRRPTYDDIRNMKYLRAFLNETLRLYPSVYSIKEGILPNPDPLGKPIYIPPGTPISYSIFNMHRDPKYWGPTAADFDPDRFLDERVGKYLVPNPFIFLPFNGGPRICLGQQMVLRQFAYNEMSFFIIRLLQTFSSVSLDLTAQPPDTLPPAEWKDAPGRKGKEQIFPKSHLTLYSFVSLPTSGHERMNA</sequence>
<dbReference type="Gene3D" id="1.10.630.10">
    <property type="entry name" value="Cytochrome P450"/>
    <property type="match status" value="1"/>
</dbReference>
<reference evidence="11 12" key="1">
    <citation type="submission" date="2016-10" db="EMBL/GenBank/DDBJ databases">
        <title>Genome sequence of the basidiomycete white-rot fungus Trametes pubescens.</title>
        <authorList>
            <person name="Makela M.R."/>
            <person name="Granchi Z."/>
            <person name="Peng M."/>
            <person name="De Vries R.P."/>
            <person name="Grigoriev I."/>
            <person name="Riley R."/>
            <person name="Hilden K."/>
        </authorList>
    </citation>
    <scope>NUCLEOTIDE SEQUENCE [LARGE SCALE GENOMIC DNA]</scope>
    <source>
        <strain evidence="11 12">FBCC735</strain>
    </source>
</reference>
<dbReference type="OrthoDB" id="1470350at2759"/>
<dbReference type="EMBL" id="MNAD01000785">
    <property type="protein sequence ID" value="OJT10372.1"/>
    <property type="molecule type" value="Genomic_DNA"/>
</dbReference>
<dbReference type="InterPro" id="IPR047146">
    <property type="entry name" value="Cyt_P450_E_CYP52_fungi"/>
</dbReference>
<keyword evidence="10" id="KW-0472">Membrane</keyword>
<keyword evidence="4 8" id="KW-0479">Metal-binding</keyword>
<accession>A0A1M2VSA6</accession>
<dbReference type="OMA" id="FWLITQH"/>
<comment type="similarity">
    <text evidence="2 9">Belongs to the cytochrome P450 family.</text>
</comment>
<dbReference type="InterPro" id="IPR002402">
    <property type="entry name" value="Cyt_P450_E_grp-II"/>
</dbReference>
<feature type="transmembrane region" description="Helical" evidence="10">
    <location>
        <begin position="37"/>
        <end position="61"/>
    </location>
</feature>
<dbReference type="PROSITE" id="PS00086">
    <property type="entry name" value="CYTOCHROME_P450"/>
    <property type="match status" value="1"/>
</dbReference>
<feature type="transmembrane region" description="Helical" evidence="10">
    <location>
        <begin position="6"/>
        <end position="25"/>
    </location>
</feature>
<dbReference type="InterPro" id="IPR001128">
    <property type="entry name" value="Cyt_P450"/>
</dbReference>
<gene>
    <name evidence="11" type="ORF">TRAPUB_13131</name>
</gene>
<organism evidence="11 12">
    <name type="scientific">Trametes pubescens</name>
    <name type="common">White-rot fungus</name>
    <dbReference type="NCBI Taxonomy" id="154538"/>
    <lineage>
        <taxon>Eukaryota</taxon>
        <taxon>Fungi</taxon>
        <taxon>Dikarya</taxon>
        <taxon>Basidiomycota</taxon>
        <taxon>Agaricomycotina</taxon>
        <taxon>Agaricomycetes</taxon>
        <taxon>Polyporales</taxon>
        <taxon>Polyporaceae</taxon>
        <taxon>Trametes</taxon>
    </lineage>
</organism>
<evidence type="ECO:0000256" key="10">
    <source>
        <dbReference type="SAM" id="Phobius"/>
    </source>
</evidence>
<dbReference type="PRINTS" id="PR00464">
    <property type="entry name" value="EP450II"/>
</dbReference>
<dbReference type="STRING" id="154538.A0A1M2VSA6"/>
<dbReference type="SUPFAM" id="SSF48264">
    <property type="entry name" value="Cytochrome P450"/>
    <property type="match status" value="1"/>
</dbReference>
<comment type="caution">
    <text evidence="11">The sequence shown here is derived from an EMBL/GenBank/DDBJ whole genome shotgun (WGS) entry which is preliminary data.</text>
</comment>
<dbReference type="GO" id="GO:0016705">
    <property type="term" value="F:oxidoreductase activity, acting on paired donors, with incorporation or reduction of molecular oxygen"/>
    <property type="evidence" value="ECO:0007669"/>
    <property type="project" value="InterPro"/>
</dbReference>
<evidence type="ECO:0000256" key="3">
    <source>
        <dbReference type="ARBA" id="ARBA00022617"/>
    </source>
</evidence>
<dbReference type="GO" id="GO:0020037">
    <property type="term" value="F:heme binding"/>
    <property type="evidence" value="ECO:0007669"/>
    <property type="project" value="InterPro"/>
</dbReference>
<keyword evidence="12" id="KW-1185">Reference proteome</keyword>
<comment type="cofactor">
    <cofactor evidence="1 8">
        <name>heme</name>
        <dbReference type="ChEBI" id="CHEBI:30413"/>
    </cofactor>
</comment>
<dbReference type="Proteomes" id="UP000184267">
    <property type="component" value="Unassembled WGS sequence"/>
</dbReference>
<dbReference type="CDD" id="cd11063">
    <property type="entry name" value="CYP52"/>
    <property type="match status" value="1"/>
</dbReference>
<keyword evidence="10" id="KW-0812">Transmembrane</keyword>
<keyword evidence="7 9" id="KW-0503">Monooxygenase</keyword>
<evidence type="ECO:0000256" key="6">
    <source>
        <dbReference type="ARBA" id="ARBA00023004"/>
    </source>
</evidence>
<dbReference type="GO" id="GO:0005506">
    <property type="term" value="F:iron ion binding"/>
    <property type="evidence" value="ECO:0007669"/>
    <property type="project" value="InterPro"/>
</dbReference>
<dbReference type="PANTHER" id="PTHR24287:SF1">
    <property type="entry name" value="P450, PUTATIVE (EUROFUNG)-RELATED"/>
    <property type="match status" value="1"/>
</dbReference>
<protein>
    <submittedName>
        <fullName evidence="11">Cytochrome P450 52A6</fullName>
    </submittedName>
</protein>
<keyword evidence="10" id="KW-1133">Transmembrane helix</keyword>
<evidence type="ECO:0000256" key="7">
    <source>
        <dbReference type="ARBA" id="ARBA00023033"/>
    </source>
</evidence>
<evidence type="ECO:0000256" key="8">
    <source>
        <dbReference type="PIRSR" id="PIRSR602402-1"/>
    </source>
</evidence>
<keyword evidence="3 8" id="KW-0349">Heme</keyword>
<dbReference type="InterPro" id="IPR036396">
    <property type="entry name" value="Cyt_P450_sf"/>
</dbReference>
<dbReference type="PRINTS" id="PR00385">
    <property type="entry name" value="P450"/>
</dbReference>
<evidence type="ECO:0000313" key="11">
    <source>
        <dbReference type="EMBL" id="OJT10372.1"/>
    </source>
</evidence>